<dbReference type="EMBL" id="WWNE01000003">
    <property type="protein sequence ID" value="NBG64717.1"/>
    <property type="molecule type" value="Genomic_DNA"/>
</dbReference>
<protein>
    <recommendedName>
        <fullName evidence="4">D-isomer specific 2-hydroxyacid dehydrogenase NAD-binding domain-containing protein</fullName>
    </recommendedName>
</protein>
<accession>A0A6N9NHP4</accession>
<comment type="similarity">
    <text evidence="1">Belongs to the D-isomer specific 2-hydroxyacid dehydrogenase family.</text>
</comment>
<evidence type="ECO:0000256" key="3">
    <source>
        <dbReference type="ARBA" id="ARBA00023027"/>
    </source>
</evidence>
<dbReference type="GO" id="GO:0051287">
    <property type="term" value="F:NAD binding"/>
    <property type="evidence" value="ECO:0007669"/>
    <property type="project" value="InterPro"/>
</dbReference>
<dbReference type="Pfam" id="PF02826">
    <property type="entry name" value="2-Hacid_dh_C"/>
    <property type="match status" value="1"/>
</dbReference>
<dbReference type="PANTHER" id="PTHR42789">
    <property type="entry name" value="D-ISOMER SPECIFIC 2-HYDROXYACID DEHYDROGENASE FAMILY PROTEIN (AFU_ORTHOLOGUE AFUA_6G10090)"/>
    <property type="match status" value="1"/>
</dbReference>
<dbReference type="InterPro" id="IPR036291">
    <property type="entry name" value="NAD(P)-bd_dom_sf"/>
</dbReference>
<keyword evidence="2" id="KW-0560">Oxidoreductase</keyword>
<keyword evidence="6" id="KW-1185">Reference proteome</keyword>
<name>A0A6N9NHP4_9FLAO</name>
<reference evidence="5 6" key="1">
    <citation type="submission" date="2019-12" db="EMBL/GenBank/DDBJ databases">
        <authorList>
            <person name="Zhao J."/>
        </authorList>
    </citation>
    <scope>NUCLEOTIDE SEQUENCE [LARGE SCALE GENOMIC DNA]</scope>
    <source>
        <strain evidence="5 6">S-15</strain>
    </source>
</reference>
<feature type="domain" description="D-isomer specific 2-hydroxyacid dehydrogenase NAD-binding" evidence="4">
    <location>
        <begin position="107"/>
        <end position="291"/>
    </location>
</feature>
<proteinExistence type="inferred from homology"/>
<dbReference type="GO" id="GO:0016616">
    <property type="term" value="F:oxidoreductase activity, acting on the CH-OH group of donors, NAD or NADP as acceptor"/>
    <property type="evidence" value="ECO:0007669"/>
    <property type="project" value="InterPro"/>
</dbReference>
<evidence type="ECO:0000313" key="6">
    <source>
        <dbReference type="Proteomes" id="UP000470771"/>
    </source>
</evidence>
<dbReference type="AlphaFoldDB" id="A0A6N9NHP4"/>
<dbReference type="InterPro" id="IPR050857">
    <property type="entry name" value="D-2-hydroxyacid_DH"/>
</dbReference>
<evidence type="ECO:0000259" key="4">
    <source>
        <dbReference type="Pfam" id="PF02826"/>
    </source>
</evidence>
<dbReference type="Proteomes" id="UP000470771">
    <property type="component" value="Unassembled WGS sequence"/>
</dbReference>
<dbReference type="SUPFAM" id="SSF51735">
    <property type="entry name" value="NAD(P)-binding Rossmann-fold domains"/>
    <property type="match status" value="1"/>
</dbReference>
<dbReference type="Gene3D" id="3.40.50.720">
    <property type="entry name" value="NAD(P)-binding Rossmann-like Domain"/>
    <property type="match status" value="2"/>
</dbReference>
<dbReference type="InterPro" id="IPR006140">
    <property type="entry name" value="D-isomer_DH_NAD-bd"/>
</dbReference>
<dbReference type="PANTHER" id="PTHR42789:SF1">
    <property type="entry name" value="D-ISOMER SPECIFIC 2-HYDROXYACID DEHYDROGENASE FAMILY PROTEIN (AFU_ORTHOLOGUE AFUA_6G10090)"/>
    <property type="match status" value="1"/>
</dbReference>
<organism evidence="5 6">
    <name type="scientific">Acidiluteibacter ferrifornacis</name>
    <dbReference type="NCBI Taxonomy" id="2692424"/>
    <lineage>
        <taxon>Bacteria</taxon>
        <taxon>Pseudomonadati</taxon>
        <taxon>Bacteroidota</taxon>
        <taxon>Flavobacteriia</taxon>
        <taxon>Flavobacteriales</taxon>
        <taxon>Cryomorphaceae</taxon>
        <taxon>Acidiluteibacter</taxon>
    </lineage>
</organism>
<dbReference type="RefSeq" id="WP_160631147.1">
    <property type="nucleotide sequence ID" value="NZ_WWNE01000003.1"/>
</dbReference>
<evidence type="ECO:0000256" key="1">
    <source>
        <dbReference type="ARBA" id="ARBA00005854"/>
    </source>
</evidence>
<comment type="caution">
    <text evidence="5">The sequence shown here is derived from an EMBL/GenBank/DDBJ whole genome shotgun (WGS) entry which is preliminary data.</text>
</comment>
<evidence type="ECO:0000313" key="5">
    <source>
        <dbReference type="EMBL" id="NBG64717.1"/>
    </source>
</evidence>
<gene>
    <name evidence="5" type="ORF">GQN54_01220</name>
</gene>
<keyword evidence="3" id="KW-0520">NAD</keyword>
<dbReference type="SUPFAM" id="SSF52283">
    <property type="entry name" value="Formate/glycerate dehydrogenase catalytic domain-like"/>
    <property type="match status" value="1"/>
</dbReference>
<evidence type="ECO:0000256" key="2">
    <source>
        <dbReference type="ARBA" id="ARBA00023002"/>
    </source>
</evidence>
<sequence length="313" mass="35347">MTRKVIFIDSVHPILKERLEEVGFQCDWKVDLNRQEIEQIIDQYEGAVIRSKFKFDTAMLHKSSRLKWIARSGAGMENIDLETAKTLNIQCFNSPEGNRDAVAEHCIGMLLSLFNHLSRGDQEVRKGLWLREKNRGIELKGKTVGLIGFGFMGQALAQRLQGFGVTILAHDKYKTGFGSDSVKEVTLAELQEKSDVISIHLPYTEETHYYIDEQFIANCKKPFYLINTARGKCLDTSALVKGINAQKVLGACLDVSEFESLSFENLNKEELPQAFQDLIASEKVILSPHVAGWTVESYEKLSSFLAEKISFNC</sequence>